<reference evidence="2" key="1">
    <citation type="journal article" date="2020" name="Stud. Mycol.">
        <title>101 Dothideomycetes genomes: a test case for predicting lifestyles and emergence of pathogens.</title>
        <authorList>
            <person name="Haridas S."/>
            <person name="Albert R."/>
            <person name="Binder M."/>
            <person name="Bloem J."/>
            <person name="Labutti K."/>
            <person name="Salamov A."/>
            <person name="Andreopoulos B."/>
            <person name="Baker S."/>
            <person name="Barry K."/>
            <person name="Bills G."/>
            <person name="Bluhm B."/>
            <person name="Cannon C."/>
            <person name="Castanera R."/>
            <person name="Culley D."/>
            <person name="Daum C."/>
            <person name="Ezra D."/>
            <person name="Gonzalez J."/>
            <person name="Henrissat B."/>
            <person name="Kuo A."/>
            <person name="Liang C."/>
            <person name="Lipzen A."/>
            <person name="Lutzoni F."/>
            <person name="Magnuson J."/>
            <person name="Mondo S."/>
            <person name="Nolan M."/>
            <person name="Ohm R."/>
            <person name="Pangilinan J."/>
            <person name="Park H.-J."/>
            <person name="Ramirez L."/>
            <person name="Alfaro M."/>
            <person name="Sun H."/>
            <person name="Tritt A."/>
            <person name="Yoshinaga Y."/>
            <person name="Zwiers L.-H."/>
            <person name="Turgeon B."/>
            <person name="Goodwin S."/>
            <person name="Spatafora J."/>
            <person name="Crous P."/>
            <person name="Grigoriev I."/>
        </authorList>
    </citation>
    <scope>NUCLEOTIDE SEQUENCE</scope>
    <source>
        <strain evidence="2">ATCC 36951</strain>
    </source>
</reference>
<accession>A0A6A6CN01</accession>
<evidence type="ECO:0000256" key="1">
    <source>
        <dbReference type="SAM" id="MobiDB-lite"/>
    </source>
</evidence>
<keyword evidence="3" id="KW-1185">Reference proteome</keyword>
<organism evidence="2 3">
    <name type="scientific">Zasmidium cellare ATCC 36951</name>
    <dbReference type="NCBI Taxonomy" id="1080233"/>
    <lineage>
        <taxon>Eukaryota</taxon>
        <taxon>Fungi</taxon>
        <taxon>Dikarya</taxon>
        <taxon>Ascomycota</taxon>
        <taxon>Pezizomycotina</taxon>
        <taxon>Dothideomycetes</taxon>
        <taxon>Dothideomycetidae</taxon>
        <taxon>Mycosphaerellales</taxon>
        <taxon>Mycosphaerellaceae</taxon>
        <taxon>Zasmidium</taxon>
    </lineage>
</organism>
<dbReference type="EMBL" id="ML993590">
    <property type="protein sequence ID" value="KAF2168421.1"/>
    <property type="molecule type" value="Genomic_DNA"/>
</dbReference>
<dbReference type="AlphaFoldDB" id="A0A6A6CN01"/>
<dbReference type="GeneID" id="54559005"/>
<feature type="compositionally biased region" description="Polar residues" evidence="1">
    <location>
        <begin position="211"/>
        <end position="227"/>
    </location>
</feature>
<name>A0A6A6CN01_ZASCE</name>
<gene>
    <name evidence="2" type="ORF">M409DRAFT_21171</name>
</gene>
<dbReference type="Proteomes" id="UP000799537">
    <property type="component" value="Unassembled WGS sequence"/>
</dbReference>
<sequence length="227" mass="26593">MDADHRRASLARSLIVLQHRYLIMFIKPIIRQVRELVLASARQSPVEYLDRILEAARTIANNQQRPATARIFALLKLWAWRDWMIRTQLIWAVVFDHPLLQQDFNEGLVFLIESIGPLYQPWRAKRSSHHTRVQPWEPKARFQKLVPFKPDYKPENIFSKVKETGNFTGQNNLEWSESLCDFVTVRDGRSPNHWSPFTKNATARRSHSTSEHQQLSQVSNALGVQTW</sequence>
<evidence type="ECO:0000313" key="2">
    <source>
        <dbReference type="EMBL" id="KAF2168421.1"/>
    </source>
</evidence>
<protein>
    <submittedName>
        <fullName evidence="2">Uncharacterized protein</fullName>
    </submittedName>
</protein>
<dbReference type="RefSeq" id="XP_033669310.1">
    <property type="nucleotide sequence ID" value="XM_033805733.1"/>
</dbReference>
<evidence type="ECO:0000313" key="3">
    <source>
        <dbReference type="Proteomes" id="UP000799537"/>
    </source>
</evidence>
<feature type="region of interest" description="Disordered" evidence="1">
    <location>
        <begin position="193"/>
        <end position="227"/>
    </location>
</feature>
<proteinExistence type="predicted"/>